<reference evidence="2 3" key="1">
    <citation type="submission" date="2019-07" db="EMBL/GenBank/DDBJ databases">
        <title>Whole genome shotgun sequence of Nocardia ninae NBRC 108245.</title>
        <authorList>
            <person name="Hosoyama A."/>
            <person name="Uohara A."/>
            <person name="Ohji S."/>
            <person name="Ichikawa N."/>
        </authorList>
    </citation>
    <scope>NUCLEOTIDE SEQUENCE [LARGE SCALE GENOMIC DNA]</scope>
    <source>
        <strain evidence="2 3">NBRC 108245</strain>
    </source>
</reference>
<dbReference type="EMBL" id="BJXA01000012">
    <property type="protein sequence ID" value="GEM37832.1"/>
    <property type="molecule type" value="Genomic_DNA"/>
</dbReference>
<proteinExistence type="predicted"/>
<sequence>MSIREVVSRCAPKAKLWLWLASAVVSLTLAAGTVYSWTHAGSRHAPVAEKGVTVSSYAEAEAAVTPHLPQDRVVPRVSTGVLLNALQFINAHNVKATGHIWQHIPPGFPDDIESGVLLLEAEDPHCPKKVFEYPLGENRVIVWSFSTVIRQQFNYEDYPLDHQDIWLRMRPVDMIHPVQLVPSFESFPPWDGKALNGLDPDLVFGDWTPDYTVWSLNRQEYSMLSHPGLSNTDELYFNVGVSRGLLGPMLGRIVPVLLLAVLMFLSLFVITTDPDRRPISGFTAFAIITFSVSTVLVVAVNDNAARTEIGSAGISYIEYWYFTLYVMTLLVALNATMLLHGAFSKALAWRDNLLPKILFWPLFTGIMFAATLGYLGV</sequence>
<dbReference type="Proteomes" id="UP000321424">
    <property type="component" value="Unassembled WGS sequence"/>
</dbReference>
<evidence type="ECO:0008006" key="4">
    <source>
        <dbReference type="Google" id="ProtNLM"/>
    </source>
</evidence>
<keyword evidence="1" id="KW-0472">Membrane</keyword>
<keyword evidence="3" id="KW-1185">Reference proteome</keyword>
<dbReference type="AlphaFoldDB" id="A0A511MAZ3"/>
<dbReference type="OrthoDB" id="2489132at2"/>
<dbReference type="RefSeq" id="WP_147129922.1">
    <property type="nucleotide sequence ID" value="NZ_BJXA01000012.1"/>
</dbReference>
<evidence type="ECO:0000256" key="1">
    <source>
        <dbReference type="SAM" id="Phobius"/>
    </source>
</evidence>
<accession>A0A511MAZ3</accession>
<protein>
    <recommendedName>
        <fullName evidence="4">Neurotransmitter-gated ion-channel ligand-binding domain-containing protein</fullName>
    </recommendedName>
</protein>
<evidence type="ECO:0000313" key="3">
    <source>
        <dbReference type="Proteomes" id="UP000321424"/>
    </source>
</evidence>
<name>A0A511MAZ3_9NOCA</name>
<organism evidence="2 3">
    <name type="scientific">Nocardia ninae NBRC 108245</name>
    <dbReference type="NCBI Taxonomy" id="1210091"/>
    <lineage>
        <taxon>Bacteria</taxon>
        <taxon>Bacillati</taxon>
        <taxon>Actinomycetota</taxon>
        <taxon>Actinomycetes</taxon>
        <taxon>Mycobacteriales</taxon>
        <taxon>Nocardiaceae</taxon>
        <taxon>Nocardia</taxon>
    </lineage>
</organism>
<gene>
    <name evidence="2" type="ORF">NN4_23510</name>
</gene>
<feature type="transmembrane region" description="Helical" evidence="1">
    <location>
        <begin position="282"/>
        <end position="300"/>
    </location>
</feature>
<feature type="transmembrane region" description="Helical" evidence="1">
    <location>
        <begin position="249"/>
        <end position="270"/>
    </location>
</feature>
<feature type="transmembrane region" description="Helical" evidence="1">
    <location>
        <begin position="320"/>
        <end position="341"/>
    </location>
</feature>
<feature type="transmembrane region" description="Helical" evidence="1">
    <location>
        <begin position="353"/>
        <end position="375"/>
    </location>
</feature>
<evidence type="ECO:0000313" key="2">
    <source>
        <dbReference type="EMBL" id="GEM37832.1"/>
    </source>
</evidence>
<comment type="caution">
    <text evidence="2">The sequence shown here is derived from an EMBL/GenBank/DDBJ whole genome shotgun (WGS) entry which is preliminary data.</text>
</comment>
<keyword evidence="1" id="KW-1133">Transmembrane helix</keyword>
<keyword evidence="1" id="KW-0812">Transmembrane</keyword>